<proteinExistence type="predicted"/>
<feature type="signal peptide" evidence="2">
    <location>
        <begin position="1"/>
        <end position="22"/>
    </location>
</feature>
<keyword evidence="4" id="KW-1185">Reference proteome</keyword>
<evidence type="ECO:0000256" key="2">
    <source>
        <dbReference type="SAM" id="SignalP"/>
    </source>
</evidence>
<evidence type="ECO:0008006" key="5">
    <source>
        <dbReference type="Google" id="ProtNLM"/>
    </source>
</evidence>
<gene>
    <name evidence="3" type="ORF">NSO95_10700</name>
</gene>
<feature type="region of interest" description="Disordered" evidence="1">
    <location>
        <begin position="168"/>
        <end position="191"/>
    </location>
</feature>
<name>A0ABT1XRX8_9SPHN</name>
<accession>A0ABT1XRX8</accession>
<evidence type="ECO:0000313" key="3">
    <source>
        <dbReference type="EMBL" id="MCR2834415.1"/>
    </source>
</evidence>
<dbReference type="Proteomes" id="UP001206067">
    <property type="component" value="Unassembled WGS sequence"/>
</dbReference>
<evidence type="ECO:0000256" key="1">
    <source>
        <dbReference type="SAM" id="MobiDB-lite"/>
    </source>
</evidence>
<evidence type="ECO:0000313" key="4">
    <source>
        <dbReference type="Proteomes" id="UP001206067"/>
    </source>
</evidence>
<keyword evidence="2" id="KW-0732">Signal</keyword>
<feature type="chain" id="PRO_5046939809" description="Nuclease" evidence="2">
    <location>
        <begin position="23"/>
        <end position="191"/>
    </location>
</feature>
<reference evidence="3 4" key="1">
    <citation type="submission" date="2022-08" db="EMBL/GenBank/DDBJ databases">
        <title>Polyphasic taxonomy analysis of Qipengyuania sp.RS5-5.</title>
        <authorList>
            <person name="Xamxidin M."/>
            <person name="Wu M."/>
        </authorList>
    </citation>
    <scope>NUCLEOTIDE SEQUENCE [LARGE SCALE GENOMIC DNA]</scope>
    <source>
        <strain evidence="3 4">RS5-5</strain>
    </source>
</reference>
<sequence>MKPLLAAATLAALASFSSPAWAQGATEVVDDDVCMVIVYGNDVPSDCGGKEIVVVARLDENERYRIPESLRFSEDLANTAWAQRVESLELIGRFGTLSCSTAGAGGFLGCTQDLINRAYGEKRTGEQVRFSDLIAAARADRLAEIDGTAAEEQARVEQIEREYMERLERERAAELPDEQAEALPAPETGEN</sequence>
<protein>
    <recommendedName>
        <fullName evidence="5">Nuclease</fullName>
    </recommendedName>
</protein>
<dbReference type="RefSeq" id="WP_257596219.1">
    <property type="nucleotide sequence ID" value="NZ_JANKHH010000005.1"/>
</dbReference>
<dbReference type="EMBL" id="JANKHH010000005">
    <property type="protein sequence ID" value="MCR2834415.1"/>
    <property type="molecule type" value="Genomic_DNA"/>
</dbReference>
<comment type="caution">
    <text evidence="3">The sequence shown here is derived from an EMBL/GenBank/DDBJ whole genome shotgun (WGS) entry which is preliminary data.</text>
</comment>
<organism evidence="3 4">
    <name type="scientific">Parerythrobacter lacustris</name>
    <dbReference type="NCBI Taxonomy" id="2969984"/>
    <lineage>
        <taxon>Bacteria</taxon>
        <taxon>Pseudomonadati</taxon>
        <taxon>Pseudomonadota</taxon>
        <taxon>Alphaproteobacteria</taxon>
        <taxon>Sphingomonadales</taxon>
        <taxon>Erythrobacteraceae</taxon>
        <taxon>Parerythrobacter</taxon>
    </lineage>
</organism>